<evidence type="ECO:0000259" key="2">
    <source>
        <dbReference type="Pfam" id="PF13439"/>
    </source>
</evidence>
<dbReference type="Pfam" id="PF00534">
    <property type="entry name" value="Glycos_transf_1"/>
    <property type="match status" value="1"/>
</dbReference>
<dbReference type="SUPFAM" id="SSF53756">
    <property type="entry name" value="UDP-Glycosyltransferase/glycogen phosphorylase"/>
    <property type="match status" value="1"/>
</dbReference>
<dbReference type="RefSeq" id="WP_170300645.1">
    <property type="nucleotide sequence ID" value="NZ_WNKV01000002.1"/>
</dbReference>
<dbReference type="Gene3D" id="3.40.50.2000">
    <property type="entry name" value="Glycogen Phosphorylase B"/>
    <property type="match status" value="2"/>
</dbReference>
<dbReference type="Proteomes" id="UP000438991">
    <property type="component" value="Unassembled WGS sequence"/>
</dbReference>
<evidence type="ECO:0000313" key="4">
    <source>
        <dbReference type="Proteomes" id="UP000438991"/>
    </source>
</evidence>
<reference evidence="3 4" key="1">
    <citation type="submission" date="2019-11" db="EMBL/GenBank/DDBJ databases">
        <title>Whole-genome sequence of Rhodoplanes serenus DSM 18633, type strain.</title>
        <authorList>
            <person name="Kyndt J.A."/>
            <person name="Meyer T.E."/>
        </authorList>
    </citation>
    <scope>NUCLEOTIDE SEQUENCE [LARGE SCALE GENOMIC DNA]</scope>
    <source>
        <strain evidence="3 4">DSM 18633</strain>
    </source>
</reference>
<dbReference type="InterPro" id="IPR001296">
    <property type="entry name" value="Glyco_trans_1"/>
</dbReference>
<gene>
    <name evidence="3" type="ORF">GJ689_04295</name>
</gene>
<proteinExistence type="predicted"/>
<name>A0A9X4XJN2_9BRAD</name>
<organism evidence="3 4">
    <name type="scientific">Rhodoplanes serenus</name>
    <dbReference type="NCBI Taxonomy" id="200615"/>
    <lineage>
        <taxon>Bacteria</taxon>
        <taxon>Pseudomonadati</taxon>
        <taxon>Pseudomonadota</taxon>
        <taxon>Alphaproteobacteria</taxon>
        <taxon>Hyphomicrobiales</taxon>
        <taxon>Nitrobacteraceae</taxon>
        <taxon>Rhodoplanes</taxon>
    </lineage>
</organism>
<accession>A0A9X4XJN2</accession>
<protein>
    <submittedName>
        <fullName evidence="3">Glycosyltransferase</fullName>
    </submittedName>
</protein>
<feature type="domain" description="Glycosyl transferase family 1" evidence="1">
    <location>
        <begin position="207"/>
        <end position="355"/>
    </location>
</feature>
<dbReference type="InterPro" id="IPR028098">
    <property type="entry name" value="Glyco_trans_4-like_N"/>
</dbReference>
<feature type="domain" description="Glycosyltransferase subfamily 4-like N-terminal" evidence="2">
    <location>
        <begin position="36"/>
        <end position="182"/>
    </location>
</feature>
<sequence length="414" mass="44784">MSEARPLRIVSIAHPAVSRAIGRRRYAPFADRPELDVHLVVPATWHEFGRVLTADPPDDPGVTVHVMPIRLPRAGPMGWYLHVYPGLRRLLRQLDPDVIHLWEEPWSLVALQASLLKRRAALVLEVDQNILKRLPPPFEAIRRHVLRHTAHLLSRSPDATDVCRARGYAGPVTMIGYGVDQEVFRPADSVAADPGGGDSARSPALRLGYVGRLIEEKGLDDALDAMARTSTPVSLVVVGEGPHEPALRARIAALGLGDRVTLRGWASPAEVARVMHGLDALILLTRTTAAVREQFGRVIVEAQSCGVPVIGSTCGAIPDVVGDGGWIVPERDPDALAALLDTIAGDPQGRAARASASRRNVLTRFTYKAVAEALATSWLSAAGRTIPREKIDIVGSDRRSPLSRSDIGNHAPTR</sequence>
<dbReference type="EMBL" id="WNKV01000002">
    <property type="protein sequence ID" value="MTW15426.1"/>
    <property type="molecule type" value="Genomic_DNA"/>
</dbReference>
<evidence type="ECO:0000259" key="1">
    <source>
        <dbReference type="Pfam" id="PF00534"/>
    </source>
</evidence>
<dbReference type="PANTHER" id="PTHR45947">
    <property type="entry name" value="SULFOQUINOVOSYL TRANSFERASE SQD2"/>
    <property type="match status" value="1"/>
</dbReference>
<dbReference type="InterPro" id="IPR050194">
    <property type="entry name" value="Glycosyltransferase_grp1"/>
</dbReference>
<dbReference type="Pfam" id="PF13439">
    <property type="entry name" value="Glyco_transf_4"/>
    <property type="match status" value="1"/>
</dbReference>
<dbReference type="AlphaFoldDB" id="A0A9X4XJN2"/>
<comment type="caution">
    <text evidence="3">The sequence shown here is derived from an EMBL/GenBank/DDBJ whole genome shotgun (WGS) entry which is preliminary data.</text>
</comment>
<dbReference type="PANTHER" id="PTHR45947:SF3">
    <property type="entry name" value="SULFOQUINOVOSYL TRANSFERASE SQD2"/>
    <property type="match status" value="1"/>
</dbReference>
<dbReference type="GO" id="GO:0016757">
    <property type="term" value="F:glycosyltransferase activity"/>
    <property type="evidence" value="ECO:0007669"/>
    <property type="project" value="InterPro"/>
</dbReference>
<evidence type="ECO:0000313" key="3">
    <source>
        <dbReference type="EMBL" id="MTW15426.1"/>
    </source>
</evidence>